<evidence type="ECO:0000256" key="4">
    <source>
        <dbReference type="ARBA" id="ARBA00023136"/>
    </source>
</evidence>
<dbReference type="SUPFAM" id="SSF48452">
    <property type="entry name" value="TPR-like"/>
    <property type="match status" value="1"/>
</dbReference>
<evidence type="ECO:0000256" key="1">
    <source>
        <dbReference type="ARBA" id="ARBA00004141"/>
    </source>
</evidence>
<evidence type="ECO:0000259" key="8">
    <source>
        <dbReference type="Pfam" id="PF04932"/>
    </source>
</evidence>
<keyword evidence="3 7" id="KW-1133">Transmembrane helix</keyword>
<dbReference type="Pfam" id="PF13181">
    <property type="entry name" value="TPR_8"/>
    <property type="match status" value="1"/>
</dbReference>
<feature type="transmembrane region" description="Helical" evidence="7">
    <location>
        <begin position="231"/>
        <end position="248"/>
    </location>
</feature>
<keyword evidence="2 7" id="KW-0812">Transmembrane</keyword>
<comment type="subcellular location">
    <subcellularLocation>
        <location evidence="1">Membrane</location>
        <topology evidence="1">Multi-pass membrane protein</topology>
    </subcellularLocation>
</comment>
<accession>A0A1F5JGQ9</accession>
<feature type="transmembrane region" description="Helical" evidence="7">
    <location>
        <begin position="407"/>
        <end position="440"/>
    </location>
</feature>
<protein>
    <recommendedName>
        <fullName evidence="8">O-antigen ligase-related domain-containing protein</fullName>
    </recommendedName>
</protein>
<comment type="caution">
    <text evidence="9">The sequence shown here is derived from an EMBL/GenBank/DDBJ whole genome shotgun (WGS) entry which is preliminary data.</text>
</comment>
<feature type="transmembrane region" description="Helical" evidence="7">
    <location>
        <begin position="48"/>
        <end position="69"/>
    </location>
</feature>
<feature type="transmembrane region" description="Helical" evidence="7">
    <location>
        <begin position="260"/>
        <end position="284"/>
    </location>
</feature>
<dbReference type="PANTHER" id="PTHR37422:SF13">
    <property type="entry name" value="LIPOPOLYSACCHARIDE BIOSYNTHESIS PROTEIN PA4999-RELATED"/>
    <property type="match status" value="1"/>
</dbReference>
<proteinExistence type="predicted"/>
<keyword evidence="4 7" id="KW-0472">Membrane</keyword>
<keyword evidence="5" id="KW-0802">TPR repeat</keyword>
<feature type="domain" description="O-antigen ligase-related" evidence="8">
    <location>
        <begin position="215"/>
        <end position="378"/>
    </location>
</feature>
<dbReference type="Pfam" id="PF04932">
    <property type="entry name" value="Wzy_C"/>
    <property type="match status" value="1"/>
</dbReference>
<feature type="transmembrane region" description="Helical" evidence="7">
    <location>
        <begin position="183"/>
        <end position="201"/>
    </location>
</feature>
<dbReference type="InterPro" id="IPR051533">
    <property type="entry name" value="WaaL-like"/>
</dbReference>
<evidence type="ECO:0000256" key="6">
    <source>
        <dbReference type="SAM" id="MobiDB-lite"/>
    </source>
</evidence>
<dbReference type="GO" id="GO:0016020">
    <property type="term" value="C:membrane"/>
    <property type="evidence" value="ECO:0007669"/>
    <property type="project" value="UniProtKB-SubCell"/>
</dbReference>
<feature type="transmembrane region" description="Helical" evidence="7">
    <location>
        <begin position="362"/>
        <end position="386"/>
    </location>
</feature>
<organism evidence="9 10">
    <name type="scientific">Candidatus Daviesbacteria bacterium RIFCSPHIGHO2_01_FULL_40_11</name>
    <dbReference type="NCBI Taxonomy" id="1797762"/>
    <lineage>
        <taxon>Bacteria</taxon>
        <taxon>Candidatus Daviesiibacteriota</taxon>
    </lineage>
</organism>
<feature type="region of interest" description="Disordered" evidence="6">
    <location>
        <begin position="724"/>
        <end position="785"/>
    </location>
</feature>
<feature type="repeat" description="TPR" evidence="5">
    <location>
        <begin position="639"/>
        <end position="672"/>
    </location>
</feature>
<gene>
    <name evidence="9" type="ORF">A2867_04295</name>
</gene>
<dbReference type="Gene3D" id="1.25.40.10">
    <property type="entry name" value="Tetratricopeptide repeat domain"/>
    <property type="match status" value="1"/>
</dbReference>
<feature type="compositionally biased region" description="Pro residues" evidence="6">
    <location>
        <begin position="768"/>
        <end position="785"/>
    </location>
</feature>
<dbReference type="PANTHER" id="PTHR37422">
    <property type="entry name" value="TEICHURONIC ACID BIOSYNTHESIS PROTEIN TUAE"/>
    <property type="match status" value="1"/>
</dbReference>
<feature type="transmembrane region" description="Helical" evidence="7">
    <location>
        <begin position="12"/>
        <end position="36"/>
    </location>
</feature>
<dbReference type="Proteomes" id="UP000177555">
    <property type="component" value="Unassembled WGS sequence"/>
</dbReference>
<dbReference type="SMART" id="SM00028">
    <property type="entry name" value="TPR"/>
    <property type="match status" value="2"/>
</dbReference>
<feature type="compositionally biased region" description="Polar residues" evidence="6">
    <location>
        <begin position="724"/>
        <end position="738"/>
    </location>
</feature>
<evidence type="ECO:0000256" key="5">
    <source>
        <dbReference type="PROSITE-ProRule" id="PRU00339"/>
    </source>
</evidence>
<name>A0A1F5JGQ9_9BACT</name>
<dbReference type="InterPro" id="IPR019734">
    <property type="entry name" value="TPR_rpt"/>
</dbReference>
<evidence type="ECO:0000313" key="9">
    <source>
        <dbReference type="EMBL" id="OGE27796.1"/>
    </source>
</evidence>
<feature type="transmembrane region" description="Helical" evidence="7">
    <location>
        <begin position="140"/>
        <end position="163"/>
    </location>
</feature>
<evidence type="ECO:0000256" key="7">
    <source>
        <dbReference type="SAM" id="Phobius"/>
    </source>
</evidence>
<evidence type="ECO:0000256" key="2">
    <source>
        <dbReference type="ARBA" id="ARBA00022692"/>
    </source>
</evidence>
<dbReference type="AlphaFoldDB" id="A0A1F5JGQ9"/>
<feature type="transmembrane region" description="Helical" evidence="7">
    <location>
        <begin position="81"/>
        <end position="103"/>
    </location>
</feature>
<dbReference type="EMBL" id="MFCP01000029">
    <property type="protein sequence ID" value="OGE27796.1"/>
    <property type="molecule type" value="Genomic_DNA"/>
</dbReference>
<dbReference type="InterPro" id="IPR007016">
    <property type="entry name" value="O-antigen_ligase-rel_domated"/>
</dbReference>
<feature type="transmembrane region" description="Helical" evidence="7">
    <location>
        <begin position="208"/>
        <end position="225"/>
    </location>
</feature>
<sequence>MEDLNFNLKDFVHNYSSVVFKTGLVLVILSTLFLFSNLTTEFYDTPKFLVLLIFTGVLLVILTLRFTVAGKVTLTRTPLDIPLLLLLAVGIVSTFLSASPYVAVLGNQLRIHGSLVSLTVYILFYFVIVNYLKGAREIKWILAVSLIASQILATVSLLSYAGVKILPPVWTQSLNFTPTGSSFSTTAILALLLPFIVIQILTASKPLFIILNSLFLLLSGLAIALTGTWATWIGALVGVALTIFISDLRNLRDLNNLSKIRLMSLMGLIGPIVIITLVVALSFIPPVGKAQNPLFSQAQNFPREIQMGFLTSWKVSASAFRDSPFWGTGPATYLFNFTNYKPIEFNSTKFWNLSFDTPFNEYLQVLANLGGIGLLALLSLTALFASSAYKTYKIYLTYRSDSEKEKLILAISGIIFFIILALHASTLALWVIGILILASFMALNLKETPVSDGLKGMFLKVAGLSSASSSTETIKVDALPGVLLAAILAFVLFAGFFGGKFVLADYHHRLALNAISQNQGLVAYNELVAAEKLNPYTDLYRTNLAQVNFALANAIALAKGPTEASPTGSLADQDKQNIQVLLQQSINEGRTAVTLSPRSAINWEVLALLYRQIAGVAQNALIFSLDSYGRAILQDPLNPVLRVNVGGVYYAIQNYDLAIRFFTDAINLKPDFANAYYNLSVALKEKGDLNNAQALAEKVLTLVDKDSQDYKVVSNYLSDLKNKLTSQAQPPAASTSGALQEEQLPKVIDLPKPEEIATPEAIQKPEVSPTPTPSASPSPSAAPTP</sequence>
<evidence type="ECO:0000256" key="3">
    <source>
        <dbReference type="ARBA" id="ARBA00022989"/>
    </source>
</evidence>
<feature type="transmembrane region" description="Helical" evidence="7">
    <location>
        <begin position="109"/>
        <end position="128"/>
    </location>
</feature>
<dbReference type="PROSITE" id="PS50005">
    <property type="entry name" value="TPR"/>
    <property type="match status" value="1"/>
</dbReference>
<reference evidence="9 10" key="1">
    <citation type="journal article" date="2016" name="Nat. Commun.">
        <title>Thousands of microbial genomes shed light on interconnected biogeochemical processes in an aquifer system.</title>
        <authorList>
            <person name="Anantharaman K."/>
            <person name="Brown C.T."/>
            <person name="Hug L.A."/>
            <person name="Sharon I."/>
            <person name="Castelle C.J."/>
            <person name="Probst A.J."/>
            <person name="Thomas B.C."/>
            <person name="Singh A."/>
            <person name="Wilkins M.J."/>
            <person name="Karaoz U."/>
            <person name="Brodie E.L."/>
            <person name="Williams K.H."/>
            <person name="Hubbard S.S."/>
            <person name="Banfield J.F."/>
        </authorList>
    </citation>
    <scope>NUCLEOTIDE SEQUENCE [LARGE SCALE GENOMIC DNA]</scope>
</reference>
<dbReference type="InterPro" id="IPR011990">
    <property type="entry name" value="TPR-like_helical_dom_sf"/>
</dbReference>
<evidence type="ECO:0000313" key="10">
    <source>
        <dbReference type="Proteomes" id="UP000177555"/>
    </source>
</evidence>
<feature type="transmembrane region" description="Helical" evidence="7">
    <location>
        <begin position="478"/>
        <end position="503"/>
    </location>
</feature>